<dbReference type="CDD" id="cd00093">
    <property type="entry name" value="HTH_XRE"/>
    <property type="match status" value="1"/>
</dbReference>
<name>A0A9D0YQD6_9FIRM</name>
<evidence type="ECO:0000313" key="3">
    <source>
        <dbReference type="Proteomes" id="UP000886879"/>
    </source>
</evidence>
<dbReference type="InterPro" id="IPR011990">
    <property type="entry name" value="TPR-like_helical_dom_sf"/>
</dbReference>
<dbReference type="Proteomes" id="UP000886879">
    <property type="component" value="Unassembled WGS sequence"/>
</dbReference>
<proteinExistence type="predicted"/>
<protein>
    <submittedName>
        <fullName evidence="2">Helix-turn-helix transcriptional regulator</fullName>
    </submittedName>
</protein>
<dbReference type="AlphaFoldDB" id="A0A9D0YQD6"/>
<dbReference type="PROSITE" id="PS50943">
    <property type="entry name" value="HTH_CROC1"/>
    <property type="match status" value="1"/>
</dbReference>
<dbReference type="GO" id="GO:0003677">
    <property type="term" value="F:DNA binding"/>
    <property type="evidence" value="ECO:0007669"/>
    <property type="project" value="InterPro"/>
</dbReference>
<comment type="caution">
    <text evidence="2">The sequence shown here is derived from an EMBL/GenBank/DDBJ whole genome shotgun (WGS) entry which is preliminary data.</text>
</comment>
<dbReference type="Gene3D" id="1.25.40.10">
    <property type="entry name" value="Tetratricopeptide repeat domain"/>
    <property type="match status" value="2"/>
</dbReference>
<dbReference type="InterPro" id="IPR001387">
    <property type="entry name" value="Cro/C1-type_HTH"/>
</dbReference>
<gene>
    <name evidence="2" type="ORF">IAD31_00285</name>
</gene>
<accession>A0A9D0YQD6</accession>
<feature type="domain" description="HTH cro/C1-type" evidence="1">
    <location>
        <begin position="14"/>
        <end position="68"/>
    </location>
</feature>
<sequence length="386" mass="44875">METPGNRLFAGAVIRRERLRRDWSQEGLCRGICTVSYLSKIEQGKAEGSPDVIRLLLERLEVPWYEDQETMEVGEKWVERCYEAVLSCDPEDPGDLAPEFDAQAPRLASSPCGLDVAVLRGFVHPEQPMEDTGLEEYLDRRQLALWRVQQERYQEALDLYPCAYTWLRAGMDRYVRGDSYTAAVECLSQAYQRASEQGYVRLMLLAKLYMGNCYCNQLHLEQMEEQYRVAWRLAQALGDESILRSIAYNQASGYLECGQYQNAYAYFSTVDDPTVMDLHKLALCCEKLGLTGQALEVLDQADGMDWDWELGRQMCHLVRYRLEYPDYLRHTEYGAQLLQVFQDCQTQLPIGYAAFHLPWVLEWYTANRQYRNAYELLRNFPIKLDL</sequence>
<dbReference type="SUPFAM" id="SSF48452">
    <property type="entry name" value="TPR-like"/>
    <property type="match status" value="1"/>
</dbReference>
<reference evidence="2" key="2">
    <citation type="journal article" date="2021" name="PeerJ">
        <title>Extensive microbial diversity within the chicken gut microbiome revealed by metagenomics and culture.</title>
        <authorList>
            <person name="Gilroy R."/>
            <person name="Ravi A."/>
            <person name="Getino M."/>
            <person name="Pursley I."/>
            <person name="Horton D.L."/>
            <person name="Alikhan N.F."/>
            <person name="Baker D."/>
            <person name="Gharbi K."/>
            <person name="Hall N."/>
            <person name="Watson M."/>
            <person name="Adriaenssens E.M."/>
            <person name="Foster-Nyarko E."/>
            <person name="Jarju S."/>
            <person name="Secka A."/>
            <person name="Antonio M."/>
            <person name="Oren A."/>
            <person name="Chaudhuri R.R."/>
            <person name="La Ragione R."/>
            <person name="Hildebrand F."/>
            <person name="Pallen M.J."/>
        </authorList>
    </citation>
    <scope>NUCLEOTIDE SEQUENCE</scope>
    <source>
        <strain evidence="2">ChiGjej2B2-12916</strain>
    </source>
</reference>
<evidence type="ECO:0000313" key="2">
    <source>
        <dbReference type="EMBL" id="HIQ60029.1"/>
    </source>
</evidence>
<dbReference type="EMBL" id="DVFO01000002">
    <property type="protein sequence ID" value="HIQ60029.1"/>
    <property type="molecule type" value="Genomic_DNA"/>
</dbReference>
<evidence type="ECO:0000259" key="1">
    <source>
        <dbReference type="PROSITE" id="PS50943"/>
    </source>
</evidence>
<dbReference type="SMART" id="SM00530">
    <property type="entry name" value="HTH_XRE"/>
    <property type="match status" value="1"/>
</dbReference>
<organism evidence="2 3">
    <name type="scientific">Candidatus Enterenecus faecium</name>
    <dbReference type="NCBI Taxonomy" id="2840780"/>
    <lineage>
        <taxon>Bacteria</taxon>
        <taxon>Bacillati</taxon>
        <taxon>Bacillota</taxon>
        <taxon>Clostridia</taxon>
        <taxon>Eubacteriales</taxon>
        <taxon>Candidatus Enterenecus</taxon>
    </lineage>
</organism>
<dbReference type="Pfam" id="PF01381">
    <property type="entry name" value="HTH_3"/>
    <property type="match status" value="1"/>
</dbReference>
<dbReference type="SUPFAM" id="SSF47413">
    <property type="entry name" value="lambda repressor-like DNA-binding domains"/>
    <property type="match status" value="1"/>
</dbReference>
<reference evidence="2" key="1">
    <citation type="submission" date="2020-10" db="EMBL/GenBank/DDBJ databases">
        <authorList>
            <person name="Gilroy R."/>
        </authorList>
    </citation>
    <scope>NUCLEOTIDE SEQUENCE</scope>
    <source>
        <strain evidence="2">ChiGjej2B2-12916</strain>
    </source>
</reference>
<dbReference type="InterPro" id="IPR010982">
    <property type="entry name" value="Lambda_DNA-bd_dom_sf"/>
</dbReference>